<dbReference type="PANTHER" id="PTHR11571">
    <property type="entry name" value="GLUTATHIONE S-TRANSFERASE"/>
    <property type="match status" value="1"/>
</dbReference>
<dbReference type="Proteomes" id="UP000243217">
    <property type="component" value="Unassembled WGS sequence"/>
</dbReference>
<keyword evidence="1" id="KW-0812">Transmembrane</keyword>
<comment type="caution">
    <text evidence="4">The sequence shown here is derived from an EMBL/GenBank/DDBJ whole genome shotgun (WGS) entry which is preliminary data.</text>
</comment>
<evidence type="ECO:0000313" key="5">
    <source>
        <dbReference type="Proteomes" id="UP000243217"/>
    </source>
</evidence>
<keyword evidence="1" id="KW-1133">Transmembrane helix</keyword>
<dbReference type="Pfam" id="PF14497">
    <property type="entry name" value="GST_C_3"/>
    <property type="match status" value="1"/>
</dbReference>
<dbReference type="InterPro" id="IPR010987">
    <property type="entry name" value="Glutathione-S-Trfase_C-like"/>
</dbReference>
<evidence type="ECO:0000313" key="4">
    <source>
        <dbReference type="EMBL" id="OQR90430.1"/>
    </source>
</evidence>
<feature type="domain" description="GST N-terminal" evidence="2">
    <location>
        <begin position="426"/>
        <end position="503"/>
    </location>
</feature>
<dbReference type="Gene3D" id="1.20.1050.130">
    <property type="match status" value="1"/>
</dbReference>
<dbReference type="InterPro" id="IPR050213">
    <property type="entry name" value="GST_superfamily"/>
</dbReference>
<dbReference type="CDD" id="cd03192">
    <property type="entry name" value="GST_C_Sigma_like"/>
    <property type="match status" value="1"/>
</dbReference>
<dbReference type="CDD" id="cd03039">
    <property type="entry name" value="GST_N_Sigma_like"/>
    <property type="match status" value="2"/>
</dbReference>
<gene>
    <name evidence="4" type="ORF">THRCLA_09345</name>
</gene>
<dbReference type="InterPro" id="IPR036282">
    <property type="entry name" value="Glutathione-S-Trfase_C_sf"/>
</dbReference>
<dbReference type="GO" id="GO:0004364">
    <property type="term" value="F:glutathione transferase activity"/>
    <property type="evidence" value="ECO:0007669"/>
    <property type="project" value="TreeGrafter"/>
</dbReference>
<feature type="domain" description="GST N-terminal" evidence="2">
    <location>
        <begin position="328"/>
        <end position="406"/>
    </location>
</feature>
<sequence>MLPSPSVYDPSSVVVFITCAVGFFSLLALLPKHTQSNLILSSTNASEFIDRKRGVSIAASVSISSEITPAPRSRRVSVAASVSYSPQSTETQVDINPTETIAKEPCQTCQHVPVVYMLPIVLPCACHAYVGPQILPPQCCVNFPDCSCRVNTLQTNHVSQYPEAVPIDVPTKNLDSKLTAKKKFVEMPDLIQLPAANNTEGTRARRDKSLHRARLWIGKSFDRDDVSEEIFVVRIDCRAAEDDNTLSPTSMWDVTITYQEIERLHQDLTDEICGEGIQLPSLQVATSDEHDFYNQRRSAGGCLNLILAPLAKNQFFKVLILQFTMAAPTYKVTYFDSPGRADLARHAFLVGNVPFEDERLTKEQFATVKESLPYSQIPILTINNNIVLAQSQAIGRYAGVIAKLYPLDDPVAACKIDEIINHTEDITQGMIAIYMERRAEVTRLAFYINDIPFEDERLSREEFMKNKSKFPFKQLPTLTIDGECFSQSHAMSRYAGVLSGLYPKEDALGAYRVDEVTAAMIDIVDKILPSIKEEDENKKCEMRKDLANETLPCWFSCLEERLKCASSGQYLLGDKMTIADLELYCMRCAMRSGHLEGIPKTILDDYKRWNEIADCVGKCSKVQEWKSKQH</sequence>
<keyword evidence="5" id="KW-1185">Reference proteome</keyword>
<dbReference type="PROSITE" id="PS50405">
    <property type="entry name" value="GST_CTER"/>
    <property type="match status" value="1"/>
</dbReference>
<reference evidence="4 5" key="1">
    <citation type="journal article" date="2014" name="Genome Biol. Evol.">
        <title>The secreted proteins of Achlya hypogyna and Thraustotheca clavata identify the ancestral oomycete secretome and reveal gene acquisitions by horizontal gene transfer.</title>
        <authorList>
            <person name="Misner I."/>
            <person name="Blouin N."/>
            <person name="Leonard G."/>
            <person name="Richards T.A."/>
            <person name="Lane C.E."/>
        </authorList>
    </citation>
    <scope>NUCLEOTIDE SEQUENCE [LARGE SCALE GENOMIC DNA]</scope>
    <source>
        <strain evidence="4 5">ATCC 34112</strain>
    </source>
</reference>
<dbReference type="AlphaFoldDB" id="A0A1V9YY11"/>
<keyword evidence="1" id="KW-0472">Membrane</keyword>
<dbReference type="PANTHER" id="PTHR11571:SF252">
    <property type="entry name" value="GLUTATHIONE S-TRANSFERASE"/>
    <property type="match status" value="1"/>
</dbReference>
<dbReference type="InterPro" id="IPR004045">
    <property type="entry name" value="Glutathione_S-Trfase_N"/>
</dbReference>
<evidence type="ECO:0000259" key="3">
    <source>
        <dbReference type="PROSITE" id="PS50405"/>
    </source>
</evidence>
<evidence type="ECO:0000256" key="1">
    <source>
        <dbReference type="SAM" id="Phobius"/>
    </source>
</evidence>
<accession>A0A1V9YY11</accession>
<dbReference type="OrthoDB" id="427189at2759"/>
<protein>
    <submittedName>
        <fullName evidence="4">Glutathione S-transferase</fullName>
    </submittedName>
</protein>
<dbReference type="Gene3D" id="1.20.1050.10">
    <property type="match status" value="1"/>
</dbReference>
<dbReference type="PROSITE" id="PS50404">
    <property type="entry name" value="GST_NTER"/>
    <property type="match status" value="2"/>
</dbReference>
<feature type="transmembrane region" description="Helical" evidence="1">
    <location>
        <begin position="12"/>
        <end position="30"/>
    </location>
</feature>
<dbReference type="EMBL" id="JNBS01002542">
    <property type="protein sequence ID" value="OQR90430.1"/>
    <property type="molecule type" value="Genomic_DNA"/>
</dbReference>
<keyword evidence="4" id="KW-0808">Transferase</keyword>
<dbReference type="FunFam" id="3.40.30.10:FF:000608">
    <property type="entry name" value="Glutathione S-Transferase"/>
    <property type="match status" value="1"/>
</dbReference>
<feature type="domain" description="GST C-terminal" evidence="3">
    <location>
        <begin position="506"/>
        <end position="630"/>
    </location>
</feature>
<dbReference type="FunFam" id="1.20.1050.10:FF:000030">
    <property type="entry name" value="Glutathione S-transferase S1"/>
    <property type="match status" value="1"/>
</dbReference>
<dbReference type="InterPro" id="IPR004046">
    <property type="entry name" value="GST_C"/>
</dbReference>
<evidence type="ECO:0000259" key="2">
    <source>
        <dbReference type="PROSITE" id="PS50404"/>
    </source>
</evidence>
<dbReference type="InterPro" id="IPR036249">
    <property type="entry name" value="Thioredoxin-like_sf"/>
</dbReference>
<dbReference type="GO" id="GO:0006749">
    <property type="term" value="P:glutathione metabolic process"/>
    <property type="evidence" value="ECO:0007669"/>
    <property type="project" value="TreeGrafter"/>
</dbReference>
<dbReference type="STRING" id="74557.A0A1V9YY11"/>
<dbReference type="SUPFAM" id="SSF52833">
    <property type="entry name" value="Thioredoxin-like"/>
    <property type="match status" value="2"/>
</dbReference>
<proteinExistence type="predicted"/>
<organism evidence="4 5">
    <name type="scientific">Thraustotheca clavata</name>
    <dbReference type="NCBI Taxonomy" id="74557"/>
    <lineage>
        <taxon>Eukaryota</taxon>
        <taxon>Sar</taxon>
        <taxon>Stramenopiles</taxon>
        <taxon>Oomycota</taxon>
        <taxon>Saprolegniomycetes</taxon>
        <taxon>Saprolegniales</taxon>
        <taxon>Achlyaceae</taxon>
        <taxon>Thraustotheca</taxon>
    </lineage>
</organism>
<dbReference type="Gene3D" id="3.40.30.10">
    <property type="entry name" value="Glutaredoxin"/>
    <property type="match status" value="1"/>
</dbReference>
<dbReference type="SUPFAM" id="SSF47616">
    <property type="entry name" value="GST C-terminal domain-like"/>
    <property type="match status" value="1"/>
</dbReference>
<name>A0A1V9YY11_9STRA</name>